<sequence>MSNQNLSTSATSNSAPRTSNSTSSSAASNSAPRTSNSSSASTAYNFAPRKLDHVTYFDCRCGIQLWVKSYDKGDSFNIFPSVLYQYPRRVKGTGELYMVPRTSSSTSSPAASNSASQTSNSASSSITSTSTASNFACRIRVACVKLDHVTYFGCRCGLQFWVKSYDKGDSFNISPGLAVAVDKCTIINIRPRVKSLNVSAREGIK</sequence>
<name>A0A1R3G1N2_COCAP</name>
<accession>A0A1R3G1N2</accession>
<comment type="caution">
    <text evidence="2">The sequence shown here is derived from an EMBL/GenBank/DDBJ whole genome shotgun (WGS) entry which is preliminary data.</text>
</comment>
<dbReference type="EMBL" id="AWWV01015628">
    <property type="protein sequence ID" value="OMO51988.1"/>
    <property type="molecule type" value="Genomic_DNA"/>
</dbReference>
<evidence type="ECO:0000256" key="1">
    <source>
        <dbReference type="SAM" id="MobiDB-lite"/>
    </source>
</evidence>
<feature type="compositionally biased region" description="Low complexity" evidence="1">
    <location>
        <begin position="102"/>
        <end position="128"/>
    </location>
</feature>
<proteinExistence type="predicted"/>
<dbReference type="Gramene" id="OMO51988">
    <property type="protein sequence ID" value="OMO51988"/>
    <property type="gene ID" value="CCACVL1_29456"/>
</dbReference>
<protein>
    <submittedName>
        <fullName evidence="2">Uncharacterized protein</fullName>
    </submittedName>
</protein>
<dbReference type="AlphaFoldDB" id="A0A1R3G1N2"/>
<feature type="region of interest" description="Disordered" evidence="1">
    <location>
        <begin position="101"/>
        <end position="128"/>
    </location>
</feature>
<evidence type="ECO:0000313" key="2">
    <source>
        <dbReference type="EMBL" id="OMO51988.1"/>
    </source>
</evidence>
<keyword evidence="3" id="KW-1185">Reference proteome</keyword>
<evidence type="ECO:0000313" key="3">
    <source>
        <dbReference type="Proteomes" id="UP000188268"/>
    </source>
</evidence>
<organism evidence="2 3">
    <name type="scientific">Corchorus capsularis</name>
    <name type="common">Jute</name>
    <dbReference type="NCBI Taxonomy" id="210143"/>
    <lineage>
        <taxon>Eukaryota</taxon>
        <taxon>Viridiplantae</taxon>
        <taxon>Streptophyta</taxon>
        <taxon>Embryophyta</taxon>
        <taxon>Tracheophyta</taxon>
        <taxon>Spermatophyta</taxon>
        <taxon>Magnoliopsida</taxon>
        <taxon>eudicotyledons</taxon>
        <taxon>Gunneridae</taxon>
        <taxon>Pentapetalae</taxon>
        <taxon>rosids</taxon>
        <taxon>malvids</taxon>
        <taxon>Malvales</taxon>
        <taxon>Malvaceae</taxon>
        <taxon>Grewioideae</taxon>
        <taxon>Apeibeae</taxon>
        <taxon>Corchorus</taxon>
    </lineage>
</organism>
<feature type="compositionally biased region" description="Low complexity" evidence="1">
    <location>
        <begin position="7"/>
        <end position="41"/>
    </location>
</feature>
<gene>
    <name evidence="2" type="ORF">CCACVL1_29456</name>
</gene>
<reference evidence="2 3" key="1">
    <citation type="submission" date="2013-09" db="EMBL/GenBank/DDBJ databases">
        <title>Corchorus capsularis genome sequencing.</title>
        <authorList>
            <person name="Alam M."/>
            <person name="Haque M.S."/>
            <person name="Islam M.S."/>
            <person name="Emdad E.M."/>
            <person name="Islam M.M."/>
            <person name="Ahmed B."/>
            <person name="Halim A."/>
            <person name="Hossen Q.M.M."/>
            <person name="Hossain M.Z."/>
            <person name="Ahmed R."/>
            <person name="Khan M.M."/>
            <person name="Islam R."/>
            <person name="Rashid M.M."/>
            <person name="Khan S.A."/>
            <person name="Rahman M.S."/>
            <person name="Alam M."/>
        </authorList>
    </citation>
    <scope>NUCLEOTIDE SEQUENCE [LARGE SCALE GENOMIC DNA]</scope>
    <source>
        <strain evidence="3">cv. CVL-1</strain>
        <tissue evidence="2">Whole seedling</tissue>
    </source>
</reference>
<feature type="region of interest" description="Disordered" evidence="1">
    <location>
        <begin position="1"/>
        <end position="41"/>
    </location>
</feature>
<dbReference type="Proteomes" id="UP000188268">
    <property type="component" value="Unassembled WGS sequence"/>
</dbReference>